<dbReference type="InterPro" id="IPR020846">
    <property type="entry name" value="MFS_dom"/>
</dbReference>
<evidence type="ECO:0000256" key="1">
    <source>
        <dbReference type="ARBA" id="ARBA00004141"/>
    </source>
</evidence>
<feature type="transmembrane region" description="Helical" evidence="6">
    <location>
        <begin position="427"/>
        <end position="448"/>
    </location>
</feature>
<evidence type="ECO:0000256" key="2">
    <source>
        <dbReference type="ARBA" id="ARBA00022448"/>
    </source>
</evidence>
<feature type="transmembrane region" description="Helical" evidence="6">
    <location>
        <begin position="221"/>
        <end position="240"/>
    </location>
</feature>
<feature type="transmembrane region" description="Helical" evidence="6">
    <location>
        <begin position="261"/>
        <end position="284"/>
    </location>
</feature>
<proteinExistence type="predicted"/>
<evidence type="ECO:0000313" key="9">
    <source>
        <dbReference type="Proteomes" id="UP000075578"/>
    </source>
</evidence>
<dbReference type="PANTHER" id="PTHR42718">
    <property type="entry name" value="MAJOR FACILITATOR SUPERFAMILY MULTIDRUG TRANSPORTER MFSC"/>
    <property type="match status" value="1"/>
</dbReference>
<evidence type="ECO:0000256" key="5">
    <source>
        <dbReference type="ARBA" id="ARBA00023136"/>
    </source>
</evidence>
<feature type="transmembrane region" description="Helical" evidence="6">
    <location>
        <begin position="296"/>
        <end position="313"/>
    </location>
</feature>
<dbReference type="FunFam" id="1.20.1250.20:FF:000503">
    <property type="entry name" value="Drug resistance transporter, EmrB/QacA subfamily"/>
    <property type="match status" value="1"/>
</dbReference>
<dbReference type="Gene3D" id="1.20.1720.10">
    <property type="entry name" value="Multidrug resistance protein D"/>
    <property type="match status" value="1"/>
</dbReference>
<reference evidence="8 9" key="1">
    <citation type="journal article" date="2016" name="ISME J.">
        <title>Chasing the elusive Euryarchaeota class WSA2: genomes reveal a uniquely fastidious methyl-reducing methanogen.</title>
        <authorList>
            <person name="Nobu M.K."/>
            <person name="Narihiro T."/>
            <person name="Kuroda K."/>
            <person name="Mei R."/>
            <person name="Liu W.T."/>
        </authorList>
    </citation>
    <scope>NUCLEOTIDE SEQUENCE [LARGE SCALE GENOMIC DNA]</scope>
    <source>
        <strain evidence="8">U1lsi0528_Bin089</strain>
    </source>
</reference>
<dbReference type="Proteomes" id="UP000075578">
    <property type="component" value="Unassembled WGS sequence"/>
</dbReference>
<feature type="transmembrane region" description="Helical" evidence="6">
    <location>
        <begin position="45"/>
        <end position="65"/>
    </location>
</feature>
<feature type="transmembrane region" description="Helical" evidence="6">
    <location>
        <begin position="196"/>
        <end position="215"/>
    </location>
</feature>
<organism evidence="8 9">
    <name type="scientific">Candidatus Methanofastidiosum methylothiophilum</name>
    <dbReference type="NCBI Taxonomy" id="1705564"/>
    <lineage>
        <taxon>Archaea</taxon>
        <taxon>Methanobacteriati</taxon>
        <taxon>Methanobacteriota</taxon>
        <taxon>Stenosarchaea group</taxon>
        <taxon>Candidatus Methanofastidiosia</taxon>
        <taxon>Candidatus Methanofastidiosales</taxon>
        <taxon>Candidatus Methanofastidiosaceae</taxon>
        <taxon>Candidatus Methanofastidiosum</taxon>
    </lineage>
</organism>
<evidence type="ECO:0000256" key="4">
    <source>
        <dbReference type="ARBA" id="ARBA00022989"/>
    </source>
</evidence>
<keyword evidence="5 6" id="KW-0472">Membrane</keyword>
<dbReference type="PROSITE" id="PS50850">
    <property type="entry name" value="MFS"/>
    <property type="match status" value="1"/>
</dbReference>
<dbReference type="InterPro" id="IPR036259">
    <property type="entry name" value="MFS_trans_sf"/>
</dbReference>
<evidence type="ECO:0000256" key="6">
    <source>
        <dbReference type="SAM" id="Phobius"/>
    </source>
</evidence>
<dbReference type="CDD" id="cd17321">
    <property type="entry name" value="MFS_MMR_MDR_like"/>
    <property type="match status" value="1"/>
</dbReference>
<dbReference type="Gene3D" id="1.20.1250.20">
    <property type="entry name" value="MFS general substrate transporter like domains"/>
    <property type="match status" value="1"/>
</dbReference>
<keyword evidence="3 6" id="KW-0812">Transmembrane</keyword>
<dbReference type="PRINTS" id="PR01036">
    <property type="entry name" value="TCRTETB"/>
</dbReference>
<feature type="transmembrane region" description="Helical" evidence="6">
    <location>
        <begin position="325"/>
        <end position="344"/>
    </location>
</feature>
<feature type="transmembrane region" description="Helical" evidence="6">
    <location>
        <begin position="135"/>
        <end position="157"/>
    </location>
</feature>
<keyword evidence="4 6" id="KW-1133">Transmembrane helix</keyword>
<feature type="transmembrane region" description="Helical" evidence="6">
    <location>
        <begin position="77"/>
        <end position="94"/>
    </location>
</feature>
<dbReference type="AlphaFoldDB" id="A0A150J9K0"/>
<sequence>MDENNHNKQFILIVASLASFITAFMGSSINIALPALGEEFQIDAVLLSWISTSYLLAAAISLVPTGRLADLYGRKKIFAYGIVIFTVATLISGMSNSIPILLFSRVLTGIGVGMVFGTSVAIVTSAFPISERGKAIGFTVSAVYLGLSMGPFIGGILTQNWGWRSIFFTSVLMGLVTTFVTMFIKGEWAEARNEKMDYVGTVIYALSLSFAIYGFSVLPSLNGILFVLAGVVFIIIFGYWELRFDTPLLNIRIFRNNKGFTFSNIAALIHYSATFGITFLLSLYLQYIKGLGPQKAGIILLSQPLVMAIFSPFAGRLSDRIEPRVIATSGMSITCLGLLLFSFIGQDTSLILIVINCMMVGFGYALFSSPNMNSIMSSVEKKFYGIASAMVGTMRLIGQMTSMAIAMVVFAVIIGRVEITPEHYGNFISAVKLSFTIFTTLALVGIFASHYRGNIRNKAKPD</sequence>
<feature type="transmembrane region" description="Helical" evidence="6">
    <location>
        <begin position="350"/>
        <end position="367"/>
    </location>
</feature>
<dbReference type="GO" id="GO:0022857">
    <property type="term" value="F:transmembrane transporter activity"/>
    <property type="evidence" value="ECO:0007669"/>
    <property type="project" value="InterPro"/>
</dbReference>
<dbReference type="PANTHER" id="PTHR42718:SF9">
    <property type="entry name" value="MAJOR FACILITATOR SUPERFAMILY MULTIDRUG TRANSPORTER MFSC"/>
    <property type="match status" value="1"/>
</dbReference>
<dbReference type="Pfam" id="PF07690">
    <property type="entry name" value="MFS_1"/>
    <property type="match status" value="1"/>
</dbReference>
<dbReference type="GO" id="GO:0016020">
    <property type="term" value="C:membrane"/>
    <property type="evidence" value="ECO:0007669"/>
    <property type="project" value="UniProtKB-SubCell"/>
</dbReference>
<keyword evidence="2" id="KW-0813">Transport</keyword>
<feature type="transmembrane region" description="Helical" evidence="6">
    <location>
        <begin position="163"/>
        <end position="184"/>
    </location>
</feature>
<feature type="transmembrane region" description="Helical" evidence="6">
    <location>
        <begin position="396"/>
        <end position="415"/>
    </location>
</feature>
<dbReference type="EMBL" id="LNGD01000008">
    <property type="protein sequence ID" value="KYC53932.1"/>
    <property type="molecule type" value="Genomic_DNA"/>
</dbReference>
<dbReference type="PROSITE" id="PS00216">
    <property type="entry name" value="SUGAR_TRANSPORT_1"/>
    <property type="match status" value="1"/>
</dbReference>
<evidence type="ECO:0000313" key="8">
    <source>
        <dbReference type="EMBL" id="KYC53932.1"/>
    </source>
</evidence>
<name>A0A150J9K0_9EURY</name>
<dbReference type="SUPFAM" id="SSF103473">
    <property type="entry name" value="MFS general substrate transporter"/>
    <property type="match status" value="1"/>
</dbReference>
<feature type="transmembrane region" description="Helical" evidence="6">
    <location>
        <begin position="100"/>
        <end position="123"/>
    </location>
</feature>
<dbReference type="InterPro" id="IPR011701">
    <property type="entry name" value="MFS"/>
</dbReference>
<comment type="caution">
    <text evidence="8">The sequence shown here is derived from an EMBL/GenBank/DDBJ whole genome shotgun (WGS) entry which is preliminary data.</text>
</comment>
<protein>
    <submittedName>
        <fullName evidence="8">Putative transporter</fullName>
    </submittedName>
</protein>
<evidence type="ECO:0000256" key="3">
    <source>
        <dbReference type="ARBA" id="ARBA00022692"/>
    </source>
</evidence>
<evidence type="ECO:0000259" key="7">
    <source>
        <dbReference type="PROSITE" id="PS50850"/>
    </source>
</evidence>
<comment type="subcellular location">
    <subcellularLocation>
        <location evidence="1">Membrane</location>
        <topology evidence="1">Multi-pass membrane protein</topology>
    </subcellularLocation>
</comment>
<feature type="transmembrane region" description="Helical" evidence="6">
    <location>
        <begin position="12"/>
        <end position="33"/>
    </location>
</feature>
<gene>
    <name evidence="8" type="ORF">AMQ74_00254</name>
</gene>
<accession>A0A150J9K0</accession>
<feature type="domain" description="Major facilitator superfamily (MFS) profile" evidence="7">
    <location>
        <begin position="11"/>
        <end position="457"/>
    </location>
</feature>
<dbReference type="InterPro" id="IPR005829">
    <property type="entry name" value="Sugar_transporter_CS"/>
</dbReference>